<evidence type="ECO:0000313" key="5">
    <source>
        <dbReference type="Proteomes" id="UP001374579"/>
    </source>
</evidence>
<dbReference type="SUPFAM" id="SSF50475">
    <property type="entry name" value="FMN-binding split barrel"/>
    <property type="match status" value="1"/>
</dbReference>
<evidence type="ECO:0000313" key="4">
    <source>
        <dbReference type="EMBL" id="KAK7113525.1"/>
    </source>
</evidence>
<reference evidence="4 5" key="1">
    <citation type="submission" date="2024-02" db="EMBL/GenBank/DDBJ databases">
        <title>Chromosome-scale genome assembly of the rough periwinkle Littorina saxatilis.</title>
        <authorList>
            <person name="De Jode A."/>
            <person name="Faria R."/>
            <person name="Formenti G."/>
            <person name="Sims Y."/>
            <person name="Smith T.P."/>
            <person name="Tracey A."/>
            <person name="Wood J.M.D."/>
            <person name="Zagrodzka Z.B."/>
            <person name="Johannesson K."/>
            <person name="Butlin R.K."/>
            <person name="Leder E.H."/>
        </authorList>
    </citation>
    <scope>NUCLEOTIDE SEQUENCE [LARGE SCALE GENOMIC DNA]</scope>
    <source>
        <strain evidence="4">Snail1</strain>
        <tissue evidence="4">Muscle</tissue>
    </source>
</reference>
<evidence type="ECO:0000256" key="1">
    <source>
        <dbReference type="ARBA" id="ARBA00023002"/>
    </source>
</evidence>
<name>A0AAN9GNY7_9CAEN</name>
<feature type="region of interest" description="Disordered" evidence="2">
    <location>
        <begin position="28"/>
        <end position="47"/>
    </location>
</feature>
<dbReference type="Proteomes" id="UP001374579">
    <property type="component" value="Unassembled WGS sequence"/>
</dbReference>
<dbReference type="PANTHER" id="PTHR30466:SF1">
    <property type="entry name" value="FMN REDUCTASE (NADH) RUTF"/>
    <property type="match status" value="1"/>
</dbReference>
<protein>
    <recommendedName>
        <fullName evidence="3">Flavin reductase like domain-containing protein</fullName>
    </recommendedName>
</protein>
<feature type="compositionally biased region" description="Polar residues" evidence="2">
    <location>
        <begin position="28"/>
        <end position="40"/>
    </location>
</feature>
<dbReference type="SMART" id="SM00903">
    <property type="entry name" value="Flavin_Reduct"/>
    <property type="match status" value="1"/>
</dbReference>
<organism evidence="4 5">
    <name type="scientific">Littorina saxatilis</name>
    <dbReference type="NCBI Taxonomy" id="31220"/>
    <lineage>
        <taxon>Eukaryota</taxon>
        <taxon>Metazoa</taxon>
        <taxon>Spiralia</taxon>
        <taxon>Lophotrochozoa</taxon>
        <taxon>Mollusca</taxon>
        <taxon>Gastropoda</taxon>
        <taxon>Caenogastropoda</taxon>
        <taxon>Littorinimorpha</taxon>
        <taxon>Littorinoidea</taxon>
        <taxon>Littorinidae</taxon>
        <taxon>Littorina</taxon>
    </lineage>
</organism>
<gene>
    <name evidence="4" type="ORF">V1264_012798</name>
</gene>
<dbReference type="EMBL" id="JBAMIC010000002">
    <property type="protein sequence ID" value="KAK7113525.1"/>
    <property type="molecule type" value="Genomic_DNA"/>
</dbReference>
<dbReference type="PANTHER" id="PTHR30466">
    <property type="entry name" value="FLAVIN REDUCTASE"/>
    <property type="match status" value="1"/>
</dbReference>
<sequence>MAAFHRPCQRLFAFAGRSLNQRQSQLPRISPASVENTGQPGSVHVRSCSSDTTDHAEILLQWRRKFDTSASANSNTADLFKQAMSRVPQQVMVLTTGEYDPVRRGWVKRGVTCSSFTSVSASPAIISFCLCQDSAMHEMLRKTGKFAVHILAQDQVRHGVHFSKHAEPGTCQFDNIPHVQGDEGLPIILGSLAVLLCETHSFHGVGDHTVWYGYVNGVSLSEAVQEPLLYFYRSFRSVGDQLFLQAFEDATLPFEDWNHEAHLRMAWNYIKDYGEEAAQPYIKLGIQKYNERNRDKIQTGYHETITMFFIHLVSKAIKQSVDADKSFEEFLKHNQHLKDSALLFQYYNKDTLFQEDARHRFIPPDKKELP</sequence>
<evidence type="ECO:0000256" key="2">
    <source>
        <dbReference type="SAM" id="MobiDB-lite"/>
    </source>
</evidence>
<dbReference type="AlphaFoldDB" id="A0AAN9GNY7"/>
<comment type="caution">
    <text evidence="4">The sequence shown here is derived from an EMBL/GenBank/DDBJ whole genome shotgun (WGS) entry which is preliminary data.</text>
</comment>
<feature type="domain" description="Flavin reductase like" evidence="3">
    <location>
        <begin position="84"/>
        <end position="237"/>
    </location>
</feature>
<proteinExistence type="predicted"/>
<evidence type="ECO:0000259" key="3">
    <source>
        <dbReference type="SMART" id="SM00903"/>
    </source>
</evidence>
<keyword evidence="1" id="KW-0560">Oxidoreductase</keyword>
<dbReference type="InterPro" id="IPR012349">
    <property type="entry name" value="Split_barrel_FMN-bd"/>
</dbReference>
<dbReference type="GO" id="GO:0042602">
    <property type="term" value="F:riboflavin reductase (NADPH) activity"/>
    <property type="evidence" value="ECO:0007669"/>
    <property type="project" value="TreeGrafter"/>
</dbReference>
<dbReference type="InterPro" id="IPR002563">
    <property type="entry name" value="Flavin_Rdtase-like_dom"/>
</dbReference>
<dbReference type="Gene3D" id="2.30.110.10">
    <property type="entry name" value="Electron Transport, Fmn-binding Protein, Chain A"/>
    <property type="match status" value="1"/>
</dbReference>
<dbReference type="Pfam" id="PF01613">
    <property type="entry name" value="Flavin_Reduct"/>
    <property type="match status" value="1"/>
</dbReference>
<dbReference type="InterPro" id="IPR050268">
    <property type="entry name" value="NADH-dep_flavin_reductase"/>
</dbReference>
<keyword evidence="5" id="KW-1185">Reference proteome</keyword>
<accession>A0AAN9GNY7</accession>
<dbReference type="GO" id="GO:0010181">
    <property type="term" value="F:FMN binding"/>
    <property type="evidence" value="ECO:0007669"/>
    <property type="project" value="InterPro"/>
</dbReference>